<feature type="site" description="Electron transfer via tryptophanyl radical" evidence="6">
    <location>
        <position position="523"/>
    </location>
</feature>
<feature type="binding site" evidence="5">
    <location>
        <begin position="513"/>
        <end position="515"/>
    </location>
    <ligand>
        <name>FAD</name>
        <dbReference type="ChEBI" id="CHEBI:57692"/>
    </ligand>
</feature>
<comment type="function">
    <text evidence="7">May have a photoreceptor function.</text>
</comment>
<feature type="site" description="Electron transfer via tryptophanyl radical" evidence="6">
    <location>
        <position position="500"/>
    </location>
</feature>
<dbReference type="InterPro" id="IPR014133">
    <property type="entry name" value="Cry_DASH"/>
</dbReference>
<dbReference type="Gene3D" id="3.40.50.620">
    <property type="entry name" value="HUPs"/>
    <property type="match status" value="1"/>
</dbReference>
<dbReference type="InterPro" id="IPR005101">
    <property type="entry name" value="Cryptochr/Photolyase_FAD-bd"/>
</dbReference>
<dbReference type="GO" id="GO:0000719">
    <property type="term" value="P:photoreactive repair"/>
    <property type="evidence" value="ECO:0007669"/>
    <property type="project" value="TreeGrafter"/>
</dbReference>
<protein>
    <recommendedName>
        <fullName evidence="7">Cryptochrome DASH</fullName>
    </recommendedName>
</protein>
<evidence type="ECO:0000256" key="5">
    <source>
        <dbReference type="PIRSR" id="PIRSR602081-1"/>
    </source>
</evidence>
<evidence type="ECO:0000313" key="10">
    <source>
        <dbReference type="EMBL" id="TPX37318.1"/>
    </source>
</evidence>
<feature type="binding site" evidence="5">
    <location>
        <begin position="373"/>
        <end position="377"/>
    </location>
    <ligand>
        <name>FAD</name>
        <dbReference type="ChEBI" id="CHEBI:57692"/>
    </ligand>
</feature>
<dbReference type="PRINTS" id="PR00147">
    <property type="entry name" value="DNAPHOTLYASE"/>
</dbReference>
<dbReference type="PANTHER" id="PTHR11455">
    <property type="entry name" value="CRYPTOCHROME"/>
    <property type="match status" value="1"/>
</dbReference>
<evidence type="ECO:0000313" key="11">
    <source>
        <dbReference type="Proteomes" id="UP000317494"/>
    </source>
</evidence>
<accession>A0A507CD97</accession>
<evidence type="ECO:0000256" key="8">
    <source>
        <dbReference type="SAM" id="MobiDB-lite"/>
    </source>
</evidence>
<feature type="binding site" evidence="5">
    <location>
        <position position="360"/>
    </location>
    <ligand>
        <name>FAD</name>
        <dbReference type="ChEBI" id="CHEBI:57692"/>
    </ligand>
</feature>
<comment type="cofactor">
    <cofactor evidence="5 7">
        <name>FAD</name>
        <dbReference type="ChEBI" id="CHEBI:57692"/>
    </cofactor>
    <text evidence="5 7">Binds 1 FAD per subunit.</text>
</comment>
<feature type="region of interest" description="Disordered" evidence="8">
    <location>
        <begin position="1"/>
        <end position="20"/>
    </location>
</feature>
<evidence type="ECO:0000259" key="9">
    <source>
        <dbReference type="PROSITE" id="PS51645"/>
    </source>
</evidence>
<dbReference type="PROSITE" id="PS51645">
    <property type="entry name" value="PHR_CRY_ALPHA_BETA"/>
    <property type="match status" value="1"/>
</dbReference>
<comment type="similarity">
    <text evidence="1 7">Belongs to the DNA photolyase class-1 family.</text>
</comment>
<organism evidence="10 11">
    <name type="scientific">Synchytrium endobioticum</name>
    <dbReference type="NCBI Taxonomy" id="286115"/>
    <lineage>
        <taxon>Eukaryota</taxon>
        <taxon>Fungi</taxon>
        <taxon>Fungi incertae sedis</taxon>
        <taxon>Chytridiomycota</taxon>
        <taxon>Chytridiomycota incertae sedis</taxon>
        <taxon>Chytridiomycetes</taxon>
        <taxon>Synchytriales</taxon>
        <taxon>Synchytriaceae</taxon>
        <taxon>Synchytrium</taxon>
    </lineage>
</organism>
<dbReference type="InterPro" id="IPR002081">
    <property type="entry name" value="Cryptochrome/DNA_photolyase_1"/>
</dbReference>
<dbReference type="VEuPathDB" id="FungiDB:SeMB42_g06942"/>
<keyword evidence="4 7" id="KW-0157">Chromophore</keyword>
<gene>
    <name evidence="10" type="ORF">SeMB42_g06942</name>
</gene>
<evidence type="ECO:0000256" key="7">
    <source>
        <dbReference type="RuleBase" id="RU367151"/>
    </source>
</evidence>
<dbReference type="Proteomes" id="UP000317494">
    <property type="component" value="Unassembled WGS sequence"/>
</dbReference>
<dbReference type="EMBL" id="QEAN01000432">
    <property type="protein sequence ID" value="TPX37318.1"/>
    <property type="molecule type" value="Genomic_DNA"/>
</dbReference>
<evidence type="ECO:0000256" key="4">
    <source>
        <dbReference type="ARBA" id="ARBA00022991"/>
    </source>
</evidence>
<dbReference type="PANTHER" id="PTHR11455:SF22">
    <property type="entry name" value="CRYPTOCHROME DASH"/>
    <property type="match status" value="1"/>
</dbReference>
<evidence type="ECO:0000256" key="1">
    <source>
        <dbReference type="ARBA" id="ARBA00005862"/>
    </source>
</evidence>
<dbReference type="Pfam" id="PF00875">
    <property type="entry name" value="DNA_photolyase"/>
    <property type="match status" value="1"/>
</dbReference>
<feature type="domain" description="Photolyase/cryptochrome alpha/beta" evidence="9">
    <location>
        <begin position="98"/>
        <end position="252"/>
    </location>
</feature>
<dbReference type="SUPFAM" id="SSF48173">
    <property type="entry name" value="Cryptochrome/photolyase FAD-binding domain"/>
    <property type="match status" value="1"/>
</dbReference>
<evidence type="ECO:0000256" key="6">
    <source>
        <dbReference type="PIRSR" id="PIRSR602081-2"/>
    </source>
</evidence>
<dbReference type="Gene3D" id="1.25.40.80">
    <property type="match status" value="1"/>
</dbReference>
<evidence type="ECO:0000256" key="3">
    <source>
        <dbReference type="ARBA" id="ARBA00022827"/>
    </source>
</evidence>
<dbReference type="GO" id="GO:0003904">
    <property type="term" value="F:deoxyribodipyrimidine photo-lyase activity"/>
    <property type="evidence" value="ECO:0007669"/>
    <property type="project" value="TreeGrafter"/>
</dbReference>
<dbReference type="STRING" id="286115.A0A507CD97"/>
<dbReference type="Gene3D" id="1.10.579.10">
    <property type="entry name" value="DNA Cyclobutane Dipyrimidine Photolyase, subunit A, domain 3"/>
    <property type="match status" value="1"/>
</dbReference>
<dbReference type="AlphaFoldDB" id="A0A507CD97"/>
<dbReference type="InterPro" id="IPR036134">
    <property type="entry name" value="Crypto/Photolyase_FAD-like_sf"/>
</dbReference>
<dbReference type="Pfam" id="PF03441">
    <property type="entry name" value="FAD_binding_7"/>
    <property type="match status" value="1"/>
</dbReference>
<dbReference type="GO" id="GO:0071949">
    <property type="term" value="F:FAD binding"/>
    <property type="evidence" value="ECO:0007669"/>
    <property type="project" value="TreeGrafter"/>
</dbReference>
<keyword evidence="3 5" id="KW-0274">FAD</keyword>
<keyword evidence="11" id="KW-1185">Reference proteome</keyword>
<dbReference type="InterPro" id="IPR036155">
    <property type="entry name" value="Crypto/Photolyase_N_sf"/>
</dbReference>
<dbReference type="GO" id="GO:0003684">
    <property type="term" value="F:damaged DNA binding"/>
    <property type="evidence" value="ECO:0007669"/>
    <property type="project" value="TreeGrafter"/>
</dbReference>
<dbReference type="InterPro" id="IPR014729">
    <property type="entry name" value="Rossmann-like_a/b/a_fold"/>
</dbReference>
<dbReference type="InterPro" id="IPR006050">
    <property type="entry name" value="DNA_photolyase_N"/>
</dbReference>
<dbReference type="SUPFAM" id="SSF52425">
    <property type="entry name" value="Cryptochrome/photolyase, N-terminal domain"/>
    <property type="match status" value="1"/>
</dbReference>
<name>A0A507CD97_9FUNG</name>
<evidence type="ECO:0000256" key="2">
    <source>
        <dbReference type="ARBA" id="ARBA00022630"/>
    </source>
</evidence>
<keyword evidence="2 5" id="KW-0285">Flavoprotein</keyword>
<comment type="cofactor">
    <cofactor evidence="7">
        <name>(6R)-5,10-methylene-5,6,7,8-tetrahydrofolate</name>
        <dbReference type="ChEBI" id="CHEBI:15636"/>
    </cofactor>
    <text evidence="7">Binds 1 5,10-methenyltetrahydrofolate (MTHF) per subunit.</text>
</comment>
<reference evidence="10 11" key="1">
    <citation type="journal article" date="2019" name="Sci. Rep.">
        <title>Comparative genomics of chytrid fungi reveal insights into the obligate biotrophic and pathogenic lifestyle of Synchytrium endobioticum.</title>
        <authorList>
            <person name="van de Vossenberg B.T.L.H."/>
            <person name="Warris S."/>
            <person name="Nguyen H.D.T."/>
            <person name="van Gent-Pelzer M.P.E."/>
            <person name="Joly D.L."/>
            <person name="van de Geest H.C."/>
            <person name="Bonants P.J.M."/>
            <person name="Smith D.S."/>
            <person name="Levesque C.A."/>
            <person name="van der Lee T.A.J."/>
        </authorList>
    </citation>
    <scope>NUCLEOTIDE SEQUENCE [LARGE SCALE GENOMIC DNA]</scope>
    <source>
        <strain evidence="10 11">MB42</strain>
    </source>
</reference>
<sequence>MAVHERLPRGSNKTPKPIKTRCPPSFIHQKTITLLLPEHTKTYMTVEDPQNRLYKDAQQEAKVTAKTQAKATQHDGIRLALPASTRARPADMPHRALVTSICWFRTDLRIHDNPSLVASLLDQASTHLLPLYILDPRYIDLSRLPHSPFTAARTRHYRFPRCGIHRSRFLCQALDDLRARLQRHGSTLLVRYGKPEDVLPGIVNALLSNGTAVSNVHCAMDVAAEEITIEQSVAKRLAALGVPLIMHDCGTMVALADLPFPLRNLPDVYTAFRTRVEALPNMVRPCVAVPPRFKLLPDVPPPPPASAYPTTDLADTLLPLVSPLPIPDMDARSAHPFRGGETAALARLNAYLTTHAVATYKHTRNGLVGDTYSTKFSAFLSHGCLSPRTIYHALKKYEQQHAHTTDTYWVIFELLWRDYFRFVALKHGSKLFHPYSLRGCAKHAWSTDVESSTALALCGGVTGVPFIDASMRELVATGYTSNRSRQNVASFVTKDLCLDWRIGAELYESHLVDHDPSSNYGNWAYAAGIGNDPREDRKFNVIKQAFDYDPQGEYVRLWIPELCDLSTAVVHVPWKTPLPKEVYPHPIVIAPEWKRHADRGNHENDRQVVGKRRGM</sequence>
<dbReference type="NCBIfam" id="TIGR02765">
    <property type="entry name" value="crypto_DASH"/>
    <property type="match status" value="1"/>
</dbReference>
<feature type="site" description="Electron transfer via tryptophanyl radical" evidence="6">
    <location>
        <position position="445"/>
    </location>
</feature>
<comment type="caution">
    <text evidence="10">The sequence shown here is derived from an EMBL/GenBank/DDBJ whole genome shotgun (WGS) entry which is preliminary data.</text>
</comment>
<proteinExistence type="inferred from homology"/>